<dbReference type="Pfam" id="PF07690">
    <property type="entry name" value="MFS_1"/>
    <property type="match status" value="1"/>
</dbReference>
<keyword evidence="7 8" id="KW-0472">Membrane</keyword>
<feature type="domain" description="Major facilitator superfamily (MFS) profile" evidence="9">
    <location>
        <begin position="27"/>
        <end position="507"/>
    </location>
</feature>
<feature type="transmembrane region" description="Helical" evidence="8">
    <location>
        <begin position="316"/>
        <end position="338"/>
    </location>
</feature>
<reference evidence="10 11" key="1">
    <citation type="submission" date="2018-11" db="EMBL/GenBank/DDBJ databases">
        <title>Gordonia insulae sp. nov., isolated from an island soil.</title>
        <authorList>
            <person name="Kim Y.S."/>
            <person name="Kim S.B."/>
        </authorList>
    </citation>
    <scope>NUCLEOTIDE SEQUENCE [LARGE SCALE GENOMIC DNA]</scope>
    <source>
        <strain evidence="10 11">MMS17-SY073</strain>
    </source>
</reference>
<keyword evidence="6 8" id="KW-1133">Transmembrane helix</keyword>
<feature type="transmembrane region" description="Helical" evidence="8">
    <location>
        <begin position="345"/>
        <end position="362"/>
    </location>
</feature>
<accession>A0A3G8JI63</accession>
<dbReference type="PRINTS" id="PR01036">
    <property type="entry name" value="TCRTETB"/>
</dbReference>
<dbReference type="PROSITE" id="PS50850">
    <property type="entry name" value="MFS"/>
    <property type="match status" value="1"/>
</dbReference>
<evidence type="ECO:0000313" key="10">
    <source>
        <dbReference type="EMBL" id="AZG44703.1"/>
    </source>
</evidence>
<dbReference type="Proteomes" id="UP000271469">
    <property type="component" value="Chromosome"/>
</dbReference>
<dbReference type="SUPFAM" id="SSF46785">
    <property type="entry name" value="Winged helix' DNA-binding domain"/>
    <property type="match status" value="1"/>
</dbReference>
<dbReference type="Gene3D" id="1.10.10.10">
    <property type="entry name" value="Winged helix-like DNA-binding domain superfamily/Winged helix DNA-binding domain"/>
    <property type="match status" value="1"/>
</dbReference>
<feature type="transmembrane region" description="Helical" evidence="8">
    <location>
        <begin position="374"/>
        <end position="399"/>
    </location>
</feature>
<sequence length="675" mass="71522">MTEGQAPTAGPADAPADELDQRKIWSIFGGLMLAMLLAALDQTIVSTALPTIVNDLGGAEHLTWVVTAYMLATTATTPLWGKLGDLYGRRYLFIGCVVLFLIGSALCGTAMSMTQLIAYRALQGVGAGGLMVLAQAIIGDVVPPRERGRYQGMFGAVFGLASVAGPLLGGFFVDNLSWRWVFYINLPIGIVALIAVILVLPSTSAHVKATIDYLGIFLLALIATCIVLATSFGSLWGWGSPKILGLVAIAIIAIAAFVVVEKRAPEPVLPVRLLTNRVFAIASSIGFVVGFAMFGAITFLPLFLQSVQGASATSSGLRMIPMMAGLLITSIASGQLISRNGRYKIYPIVGCAVFTVALYLLSTMDRTTSDVLTSVYLFVLGVGLGMVMQVLVLAVQNAVEYRDLGTGTSGATFFRTIGASVGVAVFGAVFNSQLDAHLTGDVPRAAVGPCSAEVLEASTLSLPSCPPAVQAWFLDGFTDAFQVVFLVAVPIGFLAFALSWLLPEVELRTVTRTPDPGESFGMPSARTSLEELRLQVWRTLGREDRLRIWEIVVATAGSPLSRGEAWMVSRVAEETTRDLATMSSVSGTPQPVVEQTAAALAERGMVTIDGDEVSITPPGAAEADRLLAAQRERLRAFVADYPGSDEADVDEMLDEIARRLHDEVPAQGLVSPGGR</sequence>
<feature type="transmembrane region" description="Helical" evidence="8">
    <location>
        <begin position="180"/>
        <end position="201"/>
    </location>
</feature>
<dbReference type="PANTHER" id="PTHR23501:SF197">
    <property type="entry name" value="COMD"/>
    <property type="match status" value="1"/>
</dbReference>
<dbReference type="EMBL" id="CP033972">
    <property type="protein sequence ID" value="AZG44703.1"/>
    <property type="molecule type" value="Genomic_DNA"/>
</dbReference>
<evidence type="ECO:0000256" key="1">
    <source>
        <dbReference type="ARBA" id="ARBA00004651"/>
    </source>
</evidence>
<feature type="transmembrane region" description="Helical" evidence="8">
    <location>
        <begin position="150"/>
        <end position="168"/>
    </location>
</feature>
<keyword evidence="4" id="KW-1003">Cell membrane</keyword>
<keyword evidence="3" id="KW-0813">Transport</keyword>
<proteinExistence type="inferred from homology"/>
<dbReference type="AlphaFoldDB" id="A0A3G8JI63"/>
<dbReference type="InterPro" id="IPR020846">
    <property type="entry name" value="MFS_dom"/>
</dbReference>
<dbReference type="GO" id="GO:0005886">
    <property type="term" value="C:plasma membrane"/>
    <property type="evidence" value="ECO:0007669"/>
    <property type="project" value="UniProtKB-SubCell"/>
</dbReference>
<dbReference type="PANTHER" id="PTHR23501">
    <property type="entry name" value="MAJOR FACILITATOR SUPERFAMILY"/>
    <property type="match status" value="1"/>
</dbReference>
<comment type="similarity">
    <text evidence="2">Belongs to the major facilitator superfamily. TCR/Tet family.</text>
</comment>
<dbReference type="InterPro" id="IPR011701">
    <property type="entry name" value="MFS"/>
</dbReference>
<evidence type="ECO:0000256" key="7">
    <source>
        <dbReference type="ARBA" id="ARBA00023136"/>
    </source>
</evidence>
<feature type="transmembrane region" description="Helical" evidence="8">
    <location>
        <begin position="92"/>
        <end position="111"/>
    </location>
</feature>
<feature type="transmembrane region" description="Helical" evidence="8">
    <location>
        <begin position="243"/>
        <end position="260"/>
    </location>
</feature>
<dbReference type="RefSeq" id="WP_124707525.1">
    <property type="nucleotide sequence ID" value="NZ_CP033972.1"/>
</dbReference>
<dbReference type="InterPro" id="IPR036388">
    <property type="entry name" value="WH-like_DNA-bd_sf"/>
</dbReference>
<dbReference type="CDD" id="cd17502">
    <property type="entry name" value="MFS_Azr1_MDR_like"/>
    <property type="match status" value="1"/>
</dbReference>
<evidence type="ECO:0000256" key="6">
    <source>
        <dbReference type="ARBA" id="ARBA00022989"/>
    </source>
</evidence>
<feature type="transmembrane region" description="Helical" evidence="8">
    <location>
        <begin position="213"/>
        <end position="237"/>
    </location>
</feature>
<evidence type="ECO:0000256" key="2">
    <source>
        <dbReference type="ARBA" id="ARBA00007520"/>
    </source>
</evidence>
<evidence type="ECO:0000313" key="11">
    <source>
        <dbReference type="Proteomes" id="UP000271469"/>
    </source>
</evidence>
<keyword evidence="5 8" id="KW-0812">Transmembrane</keyword>
<dbReference type="KEGG" id="gom:D7316_01289"/>
<evidence type="ECO:0000256" key="8">
    <source>
        <dbReference type="SAM" id="Phobius"/>
    </source>
</evidence>
<dbReference type="SUPFAM" id="SSF103473">
    <property type="entry name" value="MFS general substrate transporter"/>
    <property type="match status" value="2"/>
</dbReference>
<name>A0A3G8JI63_9ACTN</name>
<evidence type="ECO:0000256" key="5">
    <source>
        <dbReference type="ARBA" id="ARBA00022692"/>
    </source>
</evidence>
<feature type="transmembrane region" description="Helical" evidence="8">
    <location>
        <begin position="24"/>
        <end position="49"/>
    </location>
</feature>
<feature type="transmembrane region" description="Helical" evidence="8">
    <location>
        <begin position="117"/>
        <end position="138"/>
    </location>
</feature>
<protein>
    <submittedName>
        <fullName evidence="10">Multidrug resistance protein 3</fullName>
    </submittedName>
</protein>
<dbReference type="FunFam" id="1.20.1720.10:FF:000004">
    <property type="entry name" value="EmrB/QacA family drug resistance transporter"/>
    <property type="match status" value="1"/>
</dbReference>
<dbReference type="GO" id="GO:0022857">
    <property type="term" value="F:transmembrane transporter activity"/>
    <property type="evidence" value="ECO:0007669"/>
    <property type="project" value="InterPro"/>
</dbReference>
<evidence type="ECO:0000256" key="3">
    <source>
        <dbReference type="ARBA" id="ARBA00022448"/>
    </source>
</evidence>
<comment type="subcellular location">
    <subcellularLocation>
        <location evidence="1">Cell membrane</location>
        <topology evidence="1">Multi-pass membrane protein</topology>
    </subcellularLocation>
</comment>
<dbReference type="InterPro" id="IPR036259">
    <property type="entry name" value="MFS_trans_sf"/>
</dbReference>
<feature type="transmembrane region" description="Helical" evidence="8">
    <location>
        <begin position="281"/>
        <end position="304"/>
    </location>
</feature>
<dbReference type="Gene3D" id="1.20.1720.10">
    <property type="entry name" value="Multidrug resistance protein D"/>
    <property type="match status" value="1"/>
</dbReference>
<organism evidence="10 11">
    <name type="scientific">Gordonia insulae</name>
    <dbReference type="NCBI Taxonomy" id="2420509"/>
    <lineage>
        <taxon>Bacteria</taxon>
        <taxon>Bacillati</taxon>
        <taxon>Actinomycetota</taxon>
        <taxon>Actinomycetes</taxon>
        <taxon>Mycobacteriales</taxon>
        <taxon>Gordoniaceae</taxon>
        <taxon>Gordonia</taxon>
    </lineage>
</organism>
<keyword evidence="11" id="KW-1185">Reference proteome</keyword>
<feature type="transmembrane region" description="Helical" evidence="8">
    <location>
        <begin position="61"/>
        <end position="80"/>
    </location>
</feature>
<dbReference type="InterPro" id="IPR004638">
    <property type="entry name" value="EmrB-like"/>
</dbReference>
<dbReference type="OrthoDB" id="7375466at2"/>
<gene>
    <name evidence="10" type="primary">bmr3_1</name>
    <name evidence="10" type="ORF">D7316_01289</name>
</gene>
<evidence type="ECO:0000259" key="9">
    <source>
        <dbReference type="PROSITE" id="PS50850"/>
    </source>
</evidence>
<dbReference type="NCBIfam" id="TIGR00711">
    <property type="entry name" value="efflux_EmrB"/>
    <property type="match status" value="1"/>
</dbReference>
<feature type="transmembrane region" description="Helical" evidence="8">
    <location>
        <begin position="480"/>
        <end position="502"/>
    </location>
</feature>
<dbReference type="InterPro" id="IPR036390">
    <property type="entry name" value="WH_DNA-bd_sf"/>
</dbReference>
<feature type="transmembrane region" description="Helical" evidence="8">
    <location>
        <begin position="411"/>
        <end position="430"/>
    </location>
</feature>
<dbReference type="Gene3D" id="1.20.1250.20">
    <property type="entry name" value="MFS general substrate transporter like domains"/>
    <property type="match status" value="1"/>
</dbReference>
<evidence type="ECO:0000256" key="4">
    <source>
        <dbReference type="ARBA" id="ARBA00022475"/>
    </source>
</evidence>